<name>A0A506UEN4_9HYPH</name>
<keyword evidence="2" id="KW-0238">DNA-binding</keyword>
<feature type="region of interest" description="Disordered" evidence="4">
    <location>
        <begin position="218"/>
        <end position="237"/>
    </location>
</feature>
<gene>
    <name evidence="6" type="ORF">FJU11_05575</name>
</gene>
<protein>
    <submittedName>
        <fullName evidence="6">GntR family transcriptional regulator</fullName>
    </submittedName>
</protein>
<sequence length="237" mass="26051">MECRPESHAERIYANLLDGLQTGAFAADHRFVDTEVAAQYGASRMPAREALLRLVAEGYLTGSTRGFVIPTLSLGEIGELSEVRRLLEPRAAASAAGNMDPAVRADLDAAIGRIRDALENDDLVGLMRANVVFRNIWLAAVGNRTLAATIARFMDRFTPIRRGTFEDARYRASYVAGLESIHAAFMEGDALHASDAMTRFMFDAEAAFRAVRAHELDTVRTPPRATRTRPEKEGRPS</sequence>
<dbReference type="PANTHER" id="PTHR43537:SF24">
    <property type="entry name" value="GLUCONATE OPERON TRANSCRIPTIONAL REPRESSOR"/>
    <property type="match status" value="1"/>
</dbReference>
<evidence type="ECO:0000256" key="2">
    <source>
        <dbReference type="ARBA" id="ARBA00023125"/>
    </source>
</evidence>
<evidence type="ECO:0000256" key="3">
    <source>
        <dbReference type="ARBA" id="ARBA00023163"/>
    </source>
</evidence>
<dbReference type="AlphaFoldDB" id="A0A506UEN4"/>
<dbReference type="Pfam" id="PF07729">
    <property type="entry name" value="FCD"/>
    <property type="match status" value="1"/>
</dbReference>
<dbReference type="SUPFAM" id="SSF48008">
    <property type="entry name" value="GntR ligand-binding domain-like"/>
    <property type="match status" value="1"/>
</dbReference>
<dbReference type="InterPro" id="IPR036390">
    <property type="entry name" value="WH_DNA-bd_sf"/>
</dbReference>
<keyword evidence="1" id="KW-0805">Transcription regulation</keyword>
<dbReference type="GO" id="GO:0003677">
    <property type="term" value="F:DNA binding"/>
    <property type="evidence" value="ECO:0007669"/>
    <property type="project" value="UniProtKB-KW"/>
</dbReference>
<proteinExistence type="predicted"/>
<feature type="domain" description="GntR C-terminal" evidence="5">
    <location>
        <begin position="79"/>
        <end position="203"/>
    </location>
</feature>
<accession>A0A506UEN4</accession>
<evidence type="ECO:0000256" key="1">
    <source>
        <dbReference type="ARBA" id="ARBA00023015"/>
    </source>
</evidence>
<organism evidence="6 7">
    <name type="scientific">Pararhizobium mangrovi</name>
    <dbReference type="NCBI Taxonomy" id="2590452"/>
    <lineage>
        <taxon>Bacteria</taxon>
        <taxon>Pseudomonadati</taxon>
        <taxon>Pseudomonadota</taxon>
        <taxon>Alphaproteobacteria</taxon>
        <taxon>Hyphomicrobiales</taxon>
        <taxon>Rhizobiaceae</taxon>
        <taxon>Rhizobium/Agrobacterium group</taxon>
        <taxon>Pararhizobium</taxon>
    </lineage>
</organism>
<dbReference type="SUPFAM" id="SSF46785">
    <property type="entry name" value="Winged helix' DNA-binding domain"/>
    <property type="match status" value="1"/>
</dbReference>
<feature type="compositionally biased region" description="Basic and acidic residues" evidence="4">
    <location>
        <begin position="228"/>
        <end position="237"/>
    </location>
</feature>
<comment type="caution">
    <text evidence="6">The sequence shown here is derived from an EMBL/GenBank/DDBJ whole genome shotgun (WGS) entry which is preliminary data.</text>
</comment>
<evidence type="ECO:0000256" key="4">
    <source>
        <dbReference type="SAM" id="MobiDB-lite"/>
    </source>
</evidence>
<dbReference type="SMART" id="SM00895">
    <property type="entry name" value="FCD"/>
    <property type="match status" value="1"/>
</dbReference>
<evidence type="ECO:0000259" key="5">
    <source>
        <dbReference type="SMART" id="SM00895"/>
    </source>
</evidence>
<dbReference type="InterPro" id="IPR008920">
    <property type="entry name" value="TF_FadR/GntR_C"/>
</dbReference>
<dbReference type="InterPro" id="IPR000524">
    <property type="entry name" value="Tscrpt_reg_HTH_GntR"/>
</dbReference>
<dbReference type="RefSeq" id="WP_141166048.1">
    <property type="nucleotide sequence ID" value="NZ_VHLH01000007.1"/>
</dbReference>
<reference evidence="6 7" key="1">
    <citation type="submission" date="2019-06" db="EMBL/GenBank/DDBJ databases">
        <authorList>
            <person name="Li M."/>
        </authorList>
    </citation>
    <scope>NUCLEOTIDE SEQUENCE [LARGE SCALE GENOMIC DNA]</scope>
    <source>
        <strain evidence="6 7">BGMRC6574</strain>
    </source>
</reference>
<dbReference type="Gene3D" id="1.10.10.10">
    <property type="entry name" value="Winged helix-like DNA-binding domain superfamily/Winged helix DNA-binding domain"/>
    <property type="match status" value="1"/>
</dbReference>
<dbReference type="InterPro" id="IPR036388">
    <property type="entry name" value="WH-like_DNA-bd_sf"/>
</dbReference>
<keyword evidence="7" id="KW-1185">Reference proteome</keyword>
<dbReference type="OrthoDB" id="9788098at2"/>
<dbReference type="EMBL" id="VHLH01000007">
    <property type="protein sequence ID" value="TPW30197.1"/>
    <property type="molecule type" value="Genomic_DNA"/>
</dbReference>
<dbReference type="InterPro" id="IPR011711">
    <property type="entry name" value="GntR_C"/>
</dbReference>
<dbReference type="PANTHER" id="PTHR43537">
    <property type="entry name" value="TRANSCRIPTIONAL REGULATOR, GNTR FAMILY"/>
    <property type="match status" value="1"/>
</dbReference>
<evidence type="ECO:0000313" key="6">
    <source>
        <dbReference type="EMBL" id="TPW30197.1"/>
    </source>
</evidence>
<evidence type="ECO:0000313" key="7">
    <source>
        <dbReference type="Proteomes" id="UP000320314"/>
    </source>
</evidence>
<keyword evidence="3" id="KW-0804">Transcription</keyword>
<dbReference type="GO" id="GO:0003700">
    <property type="term" value="F:DNA-binding transcription factor activity"/>
    <property type="evidence" value="ECO:0007669"/>
    <property type="project" value="InterPro"/>
</dbReference>
<dbReference type="Proteomes" id="UP000320314">
    <property type="component" value="Unassembled WGS sequence"/>
</dbReference>
<dbReference type="Pfam" id="PF00392">
    <property type="entry name" value="GntR"/>
    <property type="match status" value="1"/>
</dbReference>
<dbReference type="Gene3D" id="1.20.120.530">
    <property type="entry name" value="GntR ligand-binding domain-like"/>
    <property type="match status" value="1"/>
</dbReference>